<dbReference type="InterPro" id="IPR014756">
    <property type="entry name" value="Ig_E-set"/>
</dbReference>
<accession>A0A8X8BXC4</accession>
<evidence type="ECO:0000313" key="13">
    <source>
        <dbReference type="EMBL" id="KAG2470966.1"/>
    </source>
</evidence>
<dbReference type="PROSITE" id="PS51257">
    <property type="entry name" value="PROKAR_LIPOPROTEIN"/>
    <property type="match status" value="1"/>
</dbReference>
<dbReference type="SMART" id="SM00032">
    <property type="entry name" value="CCP"/>
    <property type="match status" value="1"/>
</dbReference>
<dbReference type="InterPro" id="IPR005533">
    <property type="entry name" value="AMOP_dom"/>
</dbReference>
<dbReference type="SUPFAM" id="SSF57535">
    <property type="entry name" value="Complement control module/SCR domain"/>
    <property type="match status" value="1"/>
</dbReference>
<keyword evidence="4 7" id="KW-0472">Membrane</keyword>
<feature type="transmembrane region" description="Helical" evidence="7">
    <location>
        <begin position="774"/>
        <end position="796"/>
    </location>
</feature>
<dbReference type="PROSITE" id="PS51233">
    <property type="entry name" value="VWFD"/>
    <property type="match status" value="1"/>
</dbReference>
<feature type="domain" description="SMB" evidence="11">
    <location>
        <begin position="27"/>
        <end position="66"/>
    </location>
</feature>
<evidence type="ECO:0000256" key="8">
    <source>
        <dbReference type="SAM" id="SignalP"/>
    </source>
</evidence>
<dbReference type="PROSITE" id="PS50958">
    <property type="entry name" value="SMB_2"/>
    <property type="match status" value="1"/>
</dbReference>
<dbReference type="PANTHER" id="PTHR13802">
    <property type="entry name" value="MUCIN 4-RELATED"/>
    <property type="match status" value="1"/>
</dbReference>
<dbReference type="InterPro" id="IPR056619">
    <property type="entry name" value="C8-3_MUC4"/>
</dbReference>
<evidence type="ECO:0000259" key="9">
    <source>
        <dbReference type="PROSITE" id="PS50856"/>
    </source>
</evidence>
<dbReference type="Pfam" id="PF00084">
    <property type="entry name" value="Sushi"/>
    <property type="match status" value="1"/>
</dbReference>
<dbReference type="InterPro" id="IPR013783">
    <property type="entry name" value="Ig-like_fold"/>
</dbReference>
<dbReference type="Pfam" id="PF03782">
    <property type="entry name" value="AMOP"/>
    <property type="match status" value="1"/>
</dbReference>
<comment type="caution">
    <text evidence="6">Lacks conserved residue(s) required for the propagation of feature annotation.</text>
</comment>
<dbReference type="EMBL" id="JAATIS010000094">
    <property type="protein sequence ID" value="KAG2470966.1"/>
    <property type="molecule type" value="Genomic_DNA"/>
</dbReference>
<dbReference type="Gene3D" id="2.10.70.10">
    <property type="entry name" value="Complement Module, domain 1"/>
    <property type="match status" value="1"/>
</dbReference>
<dbReference type="InterPro" id="IPR001846">
    <property type="entry name" value="VWF_type-D"/>
</dbReference>
<proteinExistence type="predicted"/>
<keyword evidence="2 7" id="KW-0812">Transmembrane</keyword>
<keyword evidence="8" id="KW-0732">Signal</keyword>
<gene>
    <name evidence="13" type="primary">Susd2</name>
    <name evidence="13" type="ORF">GTO96_0005387</name>
</gene>
<dbReference type="Pfam" id="PF23263">
    <property type="entry name" value="C8-3_MUC4"/>
    <property type="match status" value="1"/>
</dbReference>
<evidence type="ECO:0000256" key="2">
    <source>
        <dbReference type="ARBA" id="ARBA00022692"/>
    </source>
</evidence>
<dbReference type="SMART" id="SM00216">
    <property type="entry name" value="VWD"/>
    <property type="match status" value="1"/>
</dbReference>
<protein>
    <submittedName>
        <fullName evidence="13">SUSD2 protein</fullName>
    </submittedName>
</protein>
<organism evidence="13 14">
    <name type="scientific">Polypterus senegalus</name>
    <name type="common">Senegal bichir</name>
    <dbReference type="NCBI Taxonomy" id="55291"/>
    <lineage>
        <taxon>Eukaryota</taxon>
        <taxon>Metazoa</taxon>
        <taxon>Chordata</taxon>
        <taxon>Craniata</taxon>
        <taxon>Vertebrata</taxon>
        <taxon>Euteleostomi</taxon>
        <taxon>Actinopterygii</taxon>
        <taxon>Polypteriformes</taxon>
        <taxon>Polypteridae</taxon>
        <taxon>Polypterus</taxon>
    </lineage>
</organism>
<feature type="domain" description="AMOP" evidence="9">
    <location>
        <begin position="281"/>
        <end position="429"/>
    </location>
</feature>
<evidence type="ECO:0000256" key="6">
    <source>
        <dbReference type="PROSITE-ProRule" id="PRU00302"/>
    </source>
</evidence>
<feature type="domain" description="VWFD" evidence="12">
    <location>
        <begin position="441"/>
        <end position="629"/>
    </location>
</feature>
<feature type="non-terminal residue" evidence="13">
    <location>
        <position position="1"/>
    </location>
</feature>
<dbReference type="InterPro" id="IPR000436">
    <property type="entry name" value="Sushi_SCR_CCP_dom"/>
</dbReference>
<feature type="domain" description="Sushi" evidence="10">
    <location>
        <begin position="713"/>
        <end position="770"/>
    </location>
</feature>
<dbReference type="InterPro" id="IPR051495">
    <property type="entry name" value="Epithelial_Barrier/Signaling"/>
</dbReference>
<evidence type="ECO:0000256" key="1">
    <source>
        <dbReference type="ARBA" id="ARBA00004370"/>
    </source>
</evidence>
<dbReference type="CDD" id="cd00033">
    <property type="entry name" value="CCP"/>
    <property type="match status" value="1"/>
</dbReference>
<evidence type="ECO:0000313" key="14">
    <source>
        <dbReference type="Proteomes" id="UP000886611"/>
    </source>
</evidence>
<comment type="caution">
    <text evidence="13">The sequence shown here is derived from an EMBL/GenBank/DDBJ whole genome shotgun (WGS) entry which is preliminary data.</text>
</comment>
<feature type="disulfide bond" evidence="6">
    <location>
        <begin position="741"/>
        <end position="768"/>
    </location>
</feature>
<evidence type="ECO:0000259" key="11">
    <source>
        <dbReference type="PROSITE" id="PS50958"/>
    </source>
</evidence>
<evidence type="ECO:0000256" key="3">
    <source>
        <dbReference type="ARBA" id="ARBA00022989"/>
    </source>
</evidence>
<comment type="subcellular location">
    <subcellularLocation>
        <location evidence="1">Membrane</location>
    </subcellularLocation>
</comment>
<evidence type="ECO:0000256" key="7">
    <source>
        <dbReference type="SAM" id="Phobius"/>
    </source>
</evidence>
<dbReference type="GO" id="GO:0016020">
    <property type="term" value="C:membrane"/>
    <property type="evidence" value="ECO:0007669"/>
    <property type="project" value="UniProtKB-SubCell"/>
</dbReference>
<feature type="non-terminal residue" evidence="13">
    <location>
        <position position="814"/>
    </location>
</feature>
<evidence type="ECO:0000256" key="4">
    <source>
        <dbReference type="ARBA" id="ARBA00023136"/>
    </source>
</evidence>
<dbReference type="SUPFAM" id="SSF81296">
    <property type="entry name" value="E set domains"/>
    <property type="match status" value="1"/>
</dbReference>
<feature type="chain" id="PRO_5036470526" evidence="8">
    <location>
        <begin position="28"/>
        <end position="814"/>
    </location>
</feature>
<dbReference type="SUPFAM" id="SSF90188">
    <property type="entry name" value="Somatomedin B domain"/>
    <property type="match status" value="1"/>
</dbReference>
<dbReference type="InterPro" id="IPR035976">
    <property type="entry name" value="Sushi/SCR/CCP_sf"/>
</dbReference>
<dbReference type="GeneID" id="120540573"/>
<reference evidence="13 14" key="1">
    <citation type="journal article" date="2021" name="Cell">
        <title>Tracing the genetic footprints of vertebrate landing in non-teleost ray-finned fishes.</title>
        <authorList>
            <person name="Bi X."/>
            <person name="Wang K."/>
            <person name="Yang L."/>
            <person name="Pan H."/>
            <person name="Jiang H."/>
            <person name="Wei Q."/>
            <person name="Fang M."/>
            <person name="Yu H."/>
            <person name="Zhu C."/>
            <person name="Cai Y."/>
            <person name="He Y."/>
            <person name="Gan X."/>
            <person name="Zeng H."/>
            <person name="Yu D."/>
            <person name="Zhu Y."/>
            <person name="Jiang H."/>
            <person name="Qiu Q."/>
            <person name="Yang H."/>
            <person name="Zhang Y.E."/>
            <person name="Wang W."/>
            <person name="Zhu M."/>
            <person name="He S."/>
            <person name="Zhang G."/>
        </authorList>
    </citation>
    <scope>NUCLEOTIDE SEQUENCE [LARGE SCALE GENOMIC DNA]</scope>
    <source>
        <strain evidence="13">Bchr_013</strain>
    </source>
</reference>
<keyword evidence="6" id="KW-0768">Sushi</keyword>
<keyword evidence="14" id="KW-1185">Reference proteome</keyword>
<dbReference type="PANTHER" id="PTHR13802:SF63">
    <property type="entry name" value="SUSHI DOMAIN-CONTAINING PROTEIN 2"/>
    <property type="match status" value="1"/>
</dbReference>
<sequence>MSKQPVPGRFCLAVVVLLLTSCALASGQSLCANKCGQQLETCSCHATCESLVECCEGYRQFCLQISPYSGTVMGGTDFRILQVEFPPLGKVYCRFNSEIITNGYVDQEGKGHCISPLLYETGWIPFEVSSDGTTYNRSGSWLAVHHSKVNSQFKSILENSTKWQYYGTPGTGGSLTLKWNSSFIMESSLNVELWGYREKGHPYSDNWIPEWKYLYSLGKDVPNNASFTFFPQPARVSSEFEVGVLRLSPRNAEEGERDVTAIWSPVHALAWHLEEIFRKNSAAWAQEKCNRWHKAEEKLPNFRSEIIDCPCTLAQARADTGRFHTDYGCDIEKGSVCTYHPGAVHCVRAIQASPKYAAGQQCCYDASGAQVLTADSIGGSTPDRGHDWGSPPFKKPPRVPGVSHWLYDVISFYYCCLWSNNCHLYFLHRPSSDCRTYKPPRVGTVFGDPHFVTFDGSNFTFNGKGEYYLLQAPHKNLTIQGRTQTLLDANATRLSSVAMQEAGSDIIEVRTVEKSGYLEVLLNQEVLSFSEQNWMDLKGVFLYSSSPNNVSVMFPSGAGVEVRETAGLMTVNILLSVDFENQTSGLLGTMNGNSSDDFVYQNGSNAELYSPKDYFNFGANWVITNESSLFTYDTEDLQKNYLFAEKHDMAFIPVFTVDDSQQDPIYEEMLKLCGLNLFCKYDTLVSRNFTVGNISKIALENYLSLTQNLEPVLSCGWIGAPTNGNKQGTTYLSGATVNFTCKSGYMLIGSTERTCQPNGLWSGSRTDCVSDNTLGIALGSVFASLTLIVMAVFIIYHNKKKKRRSRKGSDKNGL</sequence>
<dbReference type="PROSITE" id="PS50856">
    <property type="entry name" value="AMOP"/>
    <property type="match status" value="1"/>
</dbReference>
<evidence type="ECO:0000259" key="10">
    <source>
        <dbReference type="PROSITE" id="PS50923"/>
    </source>
</evidence>
<feature type="signal peptide" evidence="8">
    <location>
        <begin position="1"/>
        <end position="27"/>
    </location>
</feature>
<dbReference type="SMART" id="SM00723">
    <property type="entry name" value="AMOP"/>
    <property type="match status" value="1"/>
</dbReference>
<evidence type="ECO:0000259" key="12">
    <source>
        <dbReference type="PROSITE" id="PS51233"/>
    </source>
</evidence>
<dbReference type="Proteomes" id="UP000886611">
    <property type="component" value="Unassembled WGS sequence"/>
</dbReference>
<dbReference type="RefSeq" id="XP_039627351.1">
    <property type="nucleotide sequence ID" value="XM_039771417.1"/>
</dbReference>
<dbReference type="Gene3D" id="2.60.40.10">
    <property type="entry name" value="Immunoglobulins"/>
    <property type="match status" value="1"/>
</dbReference>
<keyword evidence="3 7" id="KW-1133">Transmembrane helix</keyword>
<evidence type="ECO:0000256" key="5">
    <source>
        <dbReference type="ARBA" id="ARBA00023157"/>
    </source>
</evidence>
<dbReference type="InterPro" id="IPR036024">
    <property type="entry name" value="Somatomedin_B-like_dom_sf"/>
</dbReference>
<dbReference type="PROSITE" id="PS50923">
    <property type="entry name" value="SUSHI"/>
    <property type="match status" value="1"/>
</dbReference>
<name>A0A8X8BXC4_POLSE</name>
<dbReference type="OrthoDB" id="6051552at2759"/>
<keyword evidence="5 6" id="KW-1015">Disulfide bond</keyword>
<dbReference type="InterPro" id="IPR001212">
    <property type="entry name" value="Somatomedin_B_dom"/>
</dbReference>
<dbReference type="AlphaFoldDB" id="A0A8X8BXC4"/>
<dbReference type="Pfam" id="PF00094">
    <property type="entry name" value="VWD"/>
    <property type="match status" value="1"/>
</dbReference>